<keyword evidence="3" id="KW-0804">Transcription</keyword>
<accession>A0A1G9LJD7</accession>
<dbReference type="InterPro" id="IPR036390">
    <property type="entry name" value="WH_DNA-bd_sf"/>
</dbReference>
<dbReference type="PRINTS" id="PR00035">
    <property type="entry name" value="HTHGNTR"/>
</dbReference>
<evidence type="ECO:0000256" key="1">
    <source>
        <dbReference type="ARBA" id="ARBA00023015"/>
    </source>
</evidence>
<dbReference type="OrthoDB" id="7834120at2"/>
<evidence type="ECO:0000313" key="5">
    <source>
        <dbReference type="EMBL" id="SDL61655.1"/>
    </source>
</evidence>
<dbReference type="EMBL" id="FNGE01000015">
    <property type="protein sequence ID" value="SDL61655.1"/>
    <property type="molecule type" value="Genomic_DNA"/>
</dbReference>
<dbReference type="SUPFAM" id="SSF46785">
    <property type="entry name" value="Winged helix' DNA-binding domain"/>
    <property type="match status" value="1"/>
</dbReference>
<dbReference type="InterPro" id="IPR008920">
    <property type="entry name" value="TF_FadR/GntR_C"/>
</dbReference>
<feature type="domain" description="HTH gntR-type" evidence="4">
    <location>
        <begin position="14"/>
        <end position="81"/>
    </location>
</feature>
<keyword evidence="1" id="KW-0805">Transcription regulation</keyword>
<keyword evidence="2" id="KW-0238">DNA-binding</keyword>
<dbReference type="RefSeq" id="WP_090756907.1">
    <property type="nucleotide sequence ID" value="NZ_FNGE01000015.1"/>
</dbReference>
<dbReference type="GO" id="GO:0003700">
    <property type="term" value="F:DNA-binding transcription factor activity"/>
    <property type="evidence" value="ECO:0007669"/>
    <property type="project" value="InterPro"/>
</dbReference>
<organism evidence="5 6">
    <name type="scientific">Paracoccus chinensis</name>
    <dbReference type="NCBI Taxonomy" id="525640"/>
    <lineage>
        <taxon>Bacteria</taxon>
        <taxon>Pseudomonadati</taxon>
        <taxon>Pseudomonadota</taxon>
        <taxon>Alphaproteobacteria</taxon>
        <taxon>Rhodobacterales</taxon>
        <taxon>Paracoccaceae</taxon>
        <taxon>Paracoccus</taxon>
    </lineage>
</organism>
<dbReference type="InterPro" id="IPR036388">
    <property type="entry name" value="WH-like_DNA-bd_sf"/>
</dbReference>
<dbReference type="Proteomes" id="UP000199555">
    <property type="component" value="Unassembled WGS sequence"/>
</dbReference>
<evidence type="ECO:0000256" key="2">
    <source>
        <dbReference type="ARBA" id="ARBA00023125"/>
    </source>
</evidence>
<dbReference type="Gene3D" id="1.20.120.530">
    <property type="entry name" value="GntR ligand-binding domain-like"/>
    <property type="match status" value="1"/>
</dbReference>
<proteinExistence type="predicted"/>
<gene>
    <name evidence="5" type="ORF">SAMN04487971_1155</name>
</gene>
<dbReference type="AlphaFoldDB" id="A0A1G9LJD7"/>
<name>A0A1G9LJD7_9RHOB</name>
<protein>
    <submittedName>
        <fullName evidence="5">Transcriptional regulator, GntR family</fullName>
    </submittedName>
</protein>
<sequence length="233" mass="25919">MNFVPDTLKPPRRTTLHEELTQRLRDLIIHGELQPGMKVPERDLCEAYDVSRTPLREALKVLASEGLVLLEPNRGARVTPITQEDMDEVFPVMGALEALAGELACRNITPAELEEIRRHHAEMLAHHQAGDLAGYYAANQKIHEGILGAARNPTLAAHYRALSARVQRARYVANTTPDRWKQAVEEHVQIMAHLTARDGAKLAATLRQHLENKLRAVSQSLAHQNGTAGKARP</sequence>
<dbReference type="PANTHER" id="PTHR43537">
    <property type="entry name" value="TRANSCRIPTIONAL REGULATOR, GNTR FAMILY"/>
    <property type="match status" value="1"/>
</dbReference>
<dbReference type="STRING" id="525640.SAMN04487971_1155"/>
<dbReference type="PROSITE" id="PS50949">
    <property type="entry name" value="HTH_GNTR"/>
    <property type="match status" value="1"/>
</dbReference>
<evidence type="ECO:0000259" key="4">
    <source>
        <dbReference type="PROSITE" id="PS50949"/>
    </source>
</evidence>
<evidence type="ECO:0000256" key="3">
    <source>
        <dbReference type="ARBA" id="ARBA00023163"/>
    </source>
</evidence>
<dbReference type="SMART" id="SM00345">
    <property type="entry name" value="HTH_GNTR"/>
    <property type="match status" value="1"/>
</dbReference>
<evidence type="ECO:0000313" key="6">
    <source>
        <dbReference type="Proteomes" id="UP000199555"/>
    </source>
</evidence>
<reference evidence="6" key="1">
    <citation type="submission" date="2016-10" db="EMBL/GenBank/DDBJ databases">
        <authorList>
            <person name="Varghese N."/>
            <person name="Submissions S."/>
        </authorList>
    </citation>
    <scope>NUCLEOTIDE SEQUENCE [LARGE SCALE GENOMIC DNA]</scope>
    <source>
        <strain evidence="6">CGMCC 1.7655</strain>
    </source>
</reference>
<dbReference type="InterPro" id="IPR000524">
    <property type="entry name" value="Tscrpt_reg_HTH_GntR"/>
</dbReference>
<dbReference type="PANTHER" id="PTHR43537:SF50">
    <property type="entry name" value="TRANSCRIPTIONAL REGULATORY PROTEIN"/>
    <property type="match status" value="1"/>
</dbReference>
<dbReference type="SMART" id="SM00895">
    <property type="entry name" value="FCD"/>
    <property type="match status" value="1"/>
</dbReference>
<keyword evidence="6" id="KW-1185">Reference proteome</keyword>
<dbReference type="InterPro" id="IPR011711">
    <property type="entry name" value="GntR_C"/>
</dbReference>
<dbReference type="Gene3D" id="1.10.10.10">
    <property type="entry name" value="Winged helix-like DNA-binding domain superfamily/Winged helix DNA-binding domain"/>
    <property type="match status" value="1"/>
</dbReference>
<dbReference type="Pfam" id="PF07729">
    <property type="entry name" value="FCD"/>
    <property type="match status" value="1"/>
</dbReference>
<dbReference type="Pfam" id="PF00392">
    <property type="entry name" value="GntR"/>
    <property type="match status" value="1"/>
</dbReference>
<dbReference type="GO" id="GO:0003677">
    <property type="term" value="F:DNA binding"/>
    <property type="evidence" value="ECO:0007669"/>
    <property type="project" value="UniProtKB-KW"/>
</dbReference>
<dbReference type="CDD" id="cd07377">
    <property type="entry name" value="WHTH_GntR"/>
    <property type="match status" value="1"/>
</dbReference>
<dbReference type="SUPFAM" id="SSF48008">
    <property type="entry name" value="GntR ligand-binding domain-like"/>
    <property type="match status" value="1"/>
</dbReference>